<name>A0A3N4HI11_ASCIM</name>
<proteinExistence type="predicted"/>
<dbReference type="Proteomes" id="UP000275078">
    <property type="component" value="Unassembled WGS sequence"/>
</dbReference>
<accession>A0A3N4HI11</accession>
<gene>
    <name evidence="1" type="ORF">BJ508DRAFT_333922</name>
</gene>
<keyword evidence="2" id="KW-1185">Reference proteome</keyword>
<evidence type="ECO:0000313" key="1">
    <source>
        <dbReference type="EMBL" id="RPA73615.1"/>
    </source>
</evidence>
<protein>
    <submittedName>
        <fullName evidence="1">Uncharacterized protein</fullName>
    </submittedName>
</protein>
<reference evidence="1 2" key="1">
    <citation type="journal article" date="2018" name="Nat. Ecol. Evol.">
        <title>Pezizomycetes genomes reveal the molecular basis of ectomycorrhizal truffle lifestyle.</title>
        <authorList>
            <person name="Murat C."/>
            <person name="Payen T."/>
            <person name="Noel B."/>
            <person name="Kuo A."/>
            <person name="Morin E."/>
            <person name="Chen J."/>
            <person name="Kohler A."/>
            <person name="Krizsan K."/>
            <person name="Balestrini R."/>
            <person name="Da Silva C."/>
            <person name="Montanini B."/>
            <person name="Hainaut M."/>
            <person name="Levati E."/>
            <person name="Barry K.W."/>
            <person name="Belfiori B."/>
            <person name="Cichocki N."/>
            <person name="Clum A."/>
            <person name="Dockter R.B."/>
            <person name="Fauchery L."/>
            <person name="Guy J."/>
            <person name="Iotti M."/>
            <person name="Le Tacon F."/>
            <person name="Lindquist E.A."/>
            <person name="Lipzen A."/>
            <person name="Malagnac F."/>
            <person name="Mello A."/>
            <person name="Molinier V."/>
            <person name="Miyauchi S."/>
            <person name="Poulain J."/>
            <person name="Riccioni C."/>
            <person name="Rubini A."/>
            <person name="Sitrit Y."/>
            <person name="Splivallo R."/>
            <person name="Traeger S."/>
            <person name="Wang M."/>
            <person name="Zifcakova L."/>
            <person name="Wipf D."/>
            <person name="Zambonelli A."/>
            <person name="Paolocci F."/>
            <person name="Nowrousian M."/>
            <person name="Ottonello S."/>
            <person name="Baldrian P."/>
            <person name="Spatafora J.W."/>
            <person name="Henrissat B."/>
            <person name="Nagy L.G."/>
            <person name="Aury J.M."/>
            <person name="Wincker P."/>
            <person name="Grigoriev I.V."/>
            <person name="Bonfante P."/>
            <person name="Martin F.M."/>
        </authorList>
    </citation>
    <scope>NUCLEOTIDE SEQUENCE [LARGE SCALE GENOMIC DNA]</scope>
    <source>
        <strain evidence="1 2">RN42</strain>
    </source>
</reference>
<organism evidence="1 2">
    <name type="scientific">Ascobolus immersus RN42</name>
    <dbReference type="NCBI Taxonomy" id="1160509"/>
    <lineage>
        <taxon>Eukaryota</taxon>
        <taxon>Fungi</taxon>
        <taxon>Dikarya</taxon>
        <taxon>Ascomycota</taxon>
        <taxon>Pezizomycotina</taxon>
        <taxon>Pezizomycetes</taxon>
        <taxon>Pezizales</taxon>
        <taxon>Ascobolaceae</taxon>
        <taxon>Ascobolus</taxon>
    </lineage>
</organism>
<sequence>MDGGAQNDGGGQVPVVQQVPVAQAQNPFPQIPNFLQLNHLQRQQALLDLYIPAGPFHPCANWNIPNHFLEYDRFDLPVRHDRENKVGARVRNGYWVNINMNNICENFDNINSIATYNALSQYHNTGVEKDWTRIQPIFGREPWDRSPLNVEQLIAMSLEDWFQFSDYMCFGWRNWVDRNHGFGMDVFIARAKYCVMIGVFHRLDIRIFINPDNW</sequence>
<evidence type="ECO:0000313" key="2">
    <source>
        <dbReference type="Proteomes" id="UP000275078"/>
    </source>
</evidence>
<dbReference type="AlphaFoldDB" id="A0A3N4HI11"/>
<dbReference type="EMBL" id="ML119815">
    <property type="protein sequence ID" value="RPA73615.1"/>
    <property type="molecule type" value="Genomic_DNA"/>
</dbReference>